<dbReference type="Proteomes" id="UP000033038">
    <property type="component" value="Chromosome"/>
</dbReference>
<organism evidence="1 2">
    <name type="scientific">Methanosarcina barkeri str. Wiesmoor</name>
    <dbReference type="NCBI Taxonomy" id="1434109"/>
    <lineage>
        <taxon>Archaea</taxon>
        <taxon>Methanobacteriati</taxon>
        <taxon>Methanobacteriota</taxon>
        <taxon>Stenosarchaea group</taxon>
        <taxon>Methanomicrobia</taxon>
        <taxon>Methanosarcinales</taxon>
        <taxon>Methanosarcinaceae</taxon>
        <taxon>Methanosarcina</taxon>
    </lineage>
</organism>
<protein>
    <submittedName>
        <fullName evidence="1">Formylmethanofuran dehydrogenase (Molybdenum) subunit C</fullName>
        <ecNumber evidence="1">1.2.99.5</ecNumber>
    </submittedName>
</protein>
<dbReference type="PATRIC" id="fig|1434109.4.peg.3876"/>
<dbReference type="GeneID" id="68903995"/>
<gene>
    <name evidence="1" type="ORF">MSBRW_2976</name>
</gene>
<dbReference type="GO" id="GO:0016491">
    <property type="term" value="F:oxidoreductase activity"/>
    <property type="evidence" value="ECO:0007669"/>
    <property type="project" value="UniProtKB-KW"/>
</dbReference>
<dbReference type="EC" id="1.2.99.5" evidence="1"/>
<reference evidence="1 2" key="1">
    <citation type="submission" date="2014-07" db="EMBL/GenBank/DDBJ databases">
        <title>Methanogenic archaea and the global carbon cycle.</title>
        <authorList>
            <person name="Henriksen J.R."/>
            <person name="Luke J."/>
            <person name="Reinhart S."/>
            <person name="Benedict M.N."/>
            <person name="Youngblut N.D."/>
            <person name="Metcalf M.E."/>
            <person name="Whitaker R.J."/>
            <person name="Metcalf W.W."/>
        </authorList>
    </citation>
    <scope>NUCLEOTIDE SEQUENCE [LARGE SCALE GENOMIC DNA]</scope>
    <source>
        <strain evidence="1 2">Wiesmoor</strain>
    </source>
</reference>
<keyword evidence="1" id="KW-0560">Oxidoreductase</keyword>
<dbReference type="SUPFAM" id="SSF69336">
    <property type="entry name" value="Alpha subunit of glutamate synthase, C-terminal domain"/>
    <property type="match status" value="1"/>
</dbReference>
<evidence type="ECO:0000313" key="2">
    <source>
        <dbReference type="Proteomes" id="UP000033038"/>
    </source>
</evidence>
<dbReference type="EMBL" id="CP009526">
    <property type="protein sequence ID" value="AKB52229.1"/>
    <property type="molecule type" value="Genomic_DNA"/>
</dbReference>
<dbReference type="KEGG" id="mbw:MSBRW_2976"/>
<name>A0A0E3QQ82_METBA</name>
<dbReference type="InterPro" id="IPR036485">
    <property type="entry name" value="Glu_synth_asu_C_sf"/>
</dbReference>
<dbReference type="RefSeq" id="WP_011306749.1">
    <property type="nucleotide sequence ID" value="NZ_CP009526.1"/>
</dbReference>
<accession>A0A0E3QQ82</accession>
<evidence type="ECO:0000313" key="1">
    <source>
        <dbReference type="EMBL" id="AKB52229.1"/>
    </source>
</evidence>
<proteinExistence type="predicted"/>
<sequence length="105" mass="11297">MIGNGGSSEAETLIRIKGGVVRIKRIDESMSAGKIEIEGSAGMHVGTGMKGREIIVVCGDADSWAGMEMTCTLEHKRQCRRSCGLRLQRGTDTLSTGSPRIRAFQ</sequence>
<dbReference type="AlphaFoldDB" id="A0A0E3QQ82"/>
<dbReference type="HOGENOM" id="CLU_2230357_0_0_2"/>